<accession>A0A1G5G8M0</accession>
<name>A0A1G5G8M0_9BACT</name>
<evidence type="ECO:0000259" key="3">
    <source>
        <dbReference type="PROSITE" id="PS50977"/>
    </source>
</evidence>
<dbReference type="SUPFAM" id="SSF48498">
    <property type="entry name" value="Tetracyclin repressor-like, C-terminal domain"/>
    <property type="match status" value="1"/>
</dbReference>
<dbReference type="PROSITE" id="PS50977">
    <property type="entry name" value="HTH_TETR_2"/>
    <property type="match status" value="1"/>
</dbReference>
<dbReference type="OrthoDB" id="9808189at2"/>
<dbReference type="PRINTS" id="PR00455">
    <property type="entry name" value="HTHTETR"/>
</dbReference>
<evidence type="ECO:0000256" key="1">
    <source>
        <dbReference type="ARBA" id="ARBA00023125"/>
    </source>
</evidence>
<dbReference type="Pfam" id="PF00440">
    <property type="entry name" value="TetR_N"/>
    <property type="match status" value="1"/>
</dbReference>
<dbReference type="SUPFAM" id="SSF46689">
    <property type="entry name" value="Homeodomain-like"/>
    <property type="match status" value="1"/>
</dbReference>
<dbReference type="STRING" id="419481.SAMN05216233_1108"/>
<proteinExistence type="predicted"/>
<keyword evidence="5" id="KW-1185">Reference proteome</keyword>
<dbReference type="InterPro" id="IPR009057">
    <property type="entry name" value="Homeodomain-like_sf"/>
</dbReference>
<dbReference type="Gene3D" id="1.10.10.60">
    <property type="entry name" value="Homeodomain-like"/>
    <property type="match status" value="1"/>
</dbReference>
<organism evidence="4 5">
    <name type="scientific">Desulfoluna spongiiphila</name>
    <dbReference type="NCBI Taxonomy" id="419481"/>
    <lineage>
        <taxon>Bacteria</taxon>
        <taxon>Pseudomonadati</taxon>
        <taxon>Thermodesulfobacteriota</taxon>
        <taxon>Desulfobacteria</taxon>
        <taxon>Desulfobacterales</taxon>
        <taxon>Desulfolunaceae</taxon>
        <taxon>Desulfoluna</taxon>
    </lineage>
</organism>
<dbReference type="InterPro" id="IPR001647">
    <property type="entry name" value="HTH_TetR"/>
</dbReference>
<dbReference type="EMBL" id="FMUX01000010">
    <property type="protein sequence ID" value="SCY47902.1"/>
    <property type="molecule type" value="Genomic_DNA"/>
</dbReference>
<dbReference type="PANTHER" id="PTHR43479">
    <property type="entry name" value="ACREF/ENVCD OPERON REPRESSOR-RELATED"/>
    <property type="match status" value="1"/>
</dbReference>
<sequence>MYREDRDVAVSVDKEQAIHKAAIQVISEYGFHKAKMAKIAEVAGVSAGSLYTYYSDKDHILDRIFEVLWKKDWAGLMPLAEREDLGPGEKLEAAIDLIFDVLTGDRHLIIVFANEFNNFMKNKEVSFSRHYTEFQGAFLSILTEGQAEGVMNPHLPGSVICDFILGGIRKSLYERVTSDQENDWATLRTHIKAIIRRGVLV</sequence>
<feature type="domain" description="HTH tetR-type" evidence="3">
    <location>
        <begin position="12"/>
        <end position="72"/>
    </location>
</feature>
<evidence type="ECO:0000313" key="5">
    <source>
        <dbReference type="Proteomes" id="UP000198870"/>
    </source>
</evidence>
<gene>
    <name evidence="4" type="ORF">SAMN05216233_1108</name>
</gene>
<reference evidence="4 5" key="1">
    <citation type="submission" date="2016-10" db="EMBL/GenBank/DDBJ databases">
        <authorList>
            <person name="de Groot N.N."/>
        </authorList>
    </citation>
    <scope>NUCLEOTIDE SEQUENCE [LARGE SCALE GENOMIC DNA]</scope>
    <source>
        <strain evidence="4 5">AA1</strain>
    </source>
</reference>
<dbReference type="Pfam" id="PF17932">
    <property type="entry name" value="TetR_C_24"/>
    <property type="match status" value="1"/>
</dbReference>
<evidence type="ECO:0000313" key="4">
    <source>
        <dbReference type="EMBL" id="SCY47902.1"/>
    </source>
</evidence>
<dbReference type="AlphaFoldDB" id="A0A1G5G8M0"/>
<dbReference type="Proteomes" id="UP000198870">
    <property type="component" value="Unassembled WGS sequence"/>
</dbReference>
<dbReference type="InterPro" id="IPR050624">
    <property type="entry name" value="HTH-type_Tx_Regulator"/>
</dbReference>
<dbReference type="InterPro" id="IPR041490">
    <property type="entry name" value="KstR2_TetR_C"/>
</dbReference>
<feature type="DNA-binding region" description="H-T-H motif" evidence="2">
    <location>
        <begin position="35"/>
        <end position="54"/>
    </location>
</feature>
<dbReference type="InterPro" id="IPR036271">
    <property type="entry name" value="Tet_transcr_reg_TetR-rel_C_sf"/>
</dbReference>
<dbReference type="GO" id="GO:0003677">
    <property type="term" value="F:DNA binding"/>
    <property type="evidence" value="ECO:0007669"/>
    <property type="project" value="UniProtKB-UniRule"/>
</dbReference>
<protein>
    <submittedName>
        <fullName evidence="4">Transcriptional regulator, TetR family</fullName>
    </submittedName>
</protein>
<dbReference type="PANTHER" id="PTHR43479:SF11">
    <property type="entry name" value="ACREF_ENVCD OPERON REPRESSOR-RELATED"/>
    <property type="match status" value="1"/>
</dbReference>
<dbReference type="Gene3D" id="1.10.357.10">
    <property type="entry name" value="Tetracycline Repressor, domain 2"/>
    <property type="match status" value="1"/>
</dbReference>
<evidence type="ECO:0000256" key="2">
    <source>
        <dbReference type="PROSITE-ProRule" id="PRU00335"/>
    </source>
</evidence>
<keyword evidence="1 2" id="KW-0238">DNA-binding</keyword>